<sequence>MILGIISLGFGIAWMILHFTADDFQDDRLPSYAYLAMLPEIVCGFMVNTSFWVFRKPHKQEEELPGE</sequence>
<keyword evidence="3" id="KW-1185">Reference proteome</keyword>
<evidence type="ECO:0000313" key="2">
    <source>
        <dbReference type="EMBL" id="KAF6017837.1"/>
    </source>
</evidence>
<keyword evidence="1" id="KW-0472">Membrane</keyword>
<gene>
    <name evidence="2" type="ORF">EB796_023856</name>
</gene>
<organism evidence="2 3">
    <name type="scientific">Bugula neritina</name>
    <name type="common">Brown bryozoan</name>
    <name type="synonym">Sertularia neritina</name>
    <dbReference type="NCBI Taxonomy" id="10212"/>
    <lineage>
        <taxon>Eukaryota</taxon>
        <taxon>Metazoa</taxon>
        <taxon>Spiralia</taxon>
        <taxon>Lophotrochozoa</taxon>
        <taxon>Bryozoa</taxon>
        <taxon>Gymnolaemata</taxon>
        <taxon>Cheilostomatida</taxon>
        <taxon>Flustrina</taxon>
        <taxon>Buguloidea</taxon>
        <taxon>Bugulidae</taxon>
        <taxon>Bugula</taxon>
    </lineage>
</organism>
<keyword evidence="1" id="KW-0812">Transmembrane</keyword>
<evidence type="ECO:0000256" key="1">
    <source>
        <dbReference type="SAM" id="Phobius"/>
    </source>
</evidence>
<keyword evidence="1" id="KW-1133">Transmembrane helix</keyword>
<feature type="transmembrane region" description="Helical" evidence="1">
    <location>
        <begin position="31"/>
        <end position="54"/>
    </location>
</feature>
<dbReference type="AlphaFoldDB" id="A0A7J7IWA0"/>
<accession>A0A7J7IWA0</accession>
<dbReference type="Proteomes" id="UP000593567">
    <property type="component" value="Unassembled WGS sequence"/>
</dbReference>
<dbReference type="EMBL" id="VXIV02003357">
    <property type="protein sequence ID" value="KAF6017837.1"/>
    <property type="molecule type" value="Genomic_DNA"/>
</dbReference>
<protein>
    <submittedName>
        <fullName evidence="2">Uncharacterized protein</fullName>
    </submittedName>
</protein>
<evidence type="ECO:0000313" key="3">
    <source>
        <dbReference type="Proteomes" id="UP000593567"/>
    </source>
</evidence>
<proteinExistence type="predicted"/>
<name>A0A7J7IWA0_BUGNE</name>
<comment type="caution">
    <text evidence="2">The sequence shown here is derived from an EMBL/GenBank/DDBJ whole genome shotgun (WGS) entry which is preliminary data.</text>
</comment>
<reference evidence="2" key="1">
    <citation type="submission" date="2020-06" db="EMBL/GenBank/DDBJ databases">
        <title>Draft genome of Bugula neritina, a colonial animal packing powerful symbionts and potential medicines.</title>
        <authorList>
            <person name="Rayko M."/>
        </authorList>
    </citation>
    <scope>NUCLEOTIDE SEQUENCE [LARGE SCALE GENOMIC DNA]</scope>
    <source>
        <strain evidence="2">Kwan_BN1</strain>
    </source>
</reference>